<evidence type="ECO:0000256" key="1">
    <source>
        <dbReference type="SAM" id="SignalP"/>
    </source>
</evidence>
<feature type="non-terminal residue" evidence="2">
    <location>
        <position position="85"/>
    </location>
</feature>
<keyword evidence="3" id="KW-1185">Reference proteome</keyword>
<feature type="chain" id="PRO_5001829883" evidence="1">
    <location>
        <begin position="21"/>
        <end position="85"/>
    </location>
</feature>
<proteinExistence type="predicted"/>
<dbReference type="EMBL" id="KK116039">
    <property type="protein sequence ID" value="KFM66644.1"/>
    <property type="molecule type" value="Genomic_DNA"/>
</dbReference>
<name>A0A087TNF5_STEMI</name>
<organism evidence="2 3">
    <name type="scientific">Stegodyphus mimosarum</name>
    <name type="common">African social velvet spider</name>
    <dbReference type="NCBI Taxonomy" id="407821"/>
    <lineage>
        <taxon>Eukaryota</taxon>
        <taxon>Metazoa</taxon>
        <taxon>Ecdysozoa</taxon>
        <taxon>Arthropoda</taxon>
        <taxon>Chelicerata</taxon>
        <taxon>Arachnida</taxon>
        <taxon>Araneae</taxon>
        <taxon>Araneomorphae</taxon>
        <taxon>Entelegynae</taxon>
        <taxon>Eresoidea</taxon>
        <taxon>Eresidae</taxon>
        <taxon>Stegodyphus</taxon>
    </lineage>
</organism>
<gene>
    <name evidence="2" type="ORF">X975_25729</name>
</gene>
<reference evidence="2 3" key="1">
    <citation type="submission" date="2013-11" db="EMBL/GenBank/DDBJ databases">
        <title>Genome sequencing of Stegodyphus mimosarum.</title>
        <authorList>
            <person name="Bechsgaard J."/>
        </authorList>
    </citation>
    <scope>NUCLEOTIDE SEQUENCE [LARGE SCALE GENOMIC DNA]</scope>
</reference>
<dbReference type="Proteomes" id="UP000054359">
    <property type="component" value="Unassembled WGS sequence"/>
</dbReference>
<feature type="signal peptide" evidence="1">
    <location>
        <begin position="1"/>
        <end position="20"/>
    </location>
</feature>
<evidence type="ECO:0000313" key="3">
    <source>
        <dbReference type="Proteomes" id="UP000054359"/>
    </source>
</evidence>
<dbReference type="AlphaFoldDB" id="A0A087TNF5"/>
<protein>
    <submittedName>
        <fullName evidence="2">Uncharacterized protein</fullName>
    </submittedName>
</protein>
<evidence type="ECO:0000313" key="2">
    <source>
        <dbReference type="EMBL" id="KFM66644.1"/>
    </source>
</evidence>
<accession>A0A087TNF5</accession>
<keyword evidence="1" id="KW-0732">Signal</keyword>
<sequence length="85" mass="9634">MNSFYITCFIVVLGITMVSCQQQCGRRTCGNDQCCIQIGSLNFCRRFQKENDLCAFPIVCDCEQGLECVNDEFLSRCKRPASTTE</sequence>